<proteinExistence type="predicted"/>
<sequence length="165" mass="18457">MNGKGLSEKKGCFRLSGNPERSGFGKSIYCTHPGNAECYYLRLLLHKIPGPASFTALKIVAGVVQPSFQAACKALGLLEDDVHWNSTSEKASISEYLNKIRELFAIILVFCQVGDPIKLWVKRRDSLSEDFKNQLKQSKEISINILILFIINVSFFLKILSIYVG</sequence>
<keyword evidence="2" id="KW-0067">ATP-binding</keyword>
<feature type="transmembrane region" description="Helical" evidence="1">
    <location>
        <begin position="141"/>
        <end position="164"/>
    </location>
</feature>
<protein>
    <submittedName>
        <fullName evidence="2">ATP-dependent DNA helicase</fullName>
    </submittedName>
</protein>
<keyword evidence="2" id="KW-0378">Hydrolase</keyword>
<keyword evidence="1" id="KW-1133">Transmembrane helix</keyword>
<evidence type="ECO:0000313" key="3">
    <source>
        <dbReference type="Proteomes" id="UP000886998"/>
    </source>
</evidence>
<dbReference type="PANTHER" id="PTHR10492">
    <property type="match status" value="1"/>
</dbReference>
<dbReference type="AlphaFoldDB" id="A0A8X6Y469"/>
<keyword evidence="2" id="KW-0347">Helicase</keyword>
<dbReference type="PANTHER" id="PTHR10492:SF57">
    <property type="entry name" value="ATP-DEPENDENT DNA HELICASE"/>
    <property type="match status" value="1"/>
</dbReference>
<keyword evidence="1" id="KW-0812">Transmembrane</keyword>
<dbReference type="GO" id="GO:0004386">
    <property type="term" value="F:helicase activity"/>
    <property type="evidence" value="ECO:0007669"/>
    <property type="project" value="UniProtKB-KW"/>
</dbReference>
<evidence type="ECO:0000256" key="1">
    <source>
        <dbReference type="SAM" id="Phobius"/>
    </source>
</evidence>
<dbReference type="OrthoDB" id="6434721at2759"/>
<organism evidence="2 3">
    <name type="scientific">Trichonephila inaurata madagascariensis</name>
    <dbReference type="NCBI Taxonomy" id="2747483"/>
    <lineage>
        <taxon>Eukaryota</taxon>
        <taxon>Metazoa</taxon>
        <taxon>Ecdysozoa</taxon>
        <taxon>Arthropoda</taxon>
        <taxon>Chelicerata</taxon>
        <taxon>Arachnida</taxon>
        <taxon>Araneae</taxon>
        <taxon>Araneomorphae</taxon>
        <taxon>Entelegynae</taxon>
        <taxon>Araneoidea</taxon>
        <taxon>Nephilidae</taxon>
        <taxon>Trichonephila</taxon>
        <taxon>Trichonephila inaurata</taxon>
    </lineage>
</organism>
<comment type="caution">
    <text evidence="2">The sequence shown here is derived from an EMBL/GenBank/DDBJ whole genome shotgun (WGS) entry which is preliminary data.</text>
</comment>
<name>A0A8X6Y469_9ARAC</name>
<keyword evidence="1" id="KW-0472">Membrane</keyword>
<keyword evidence="2" id="KW-0547">Nucleotide-binding</keyword>
<keyword evidence="3" id="KW-1185">Reference proteome</keyword>
<accession>A0A8X6Y469</accession>
<gene>
    <name evidence="2" type="primary">LOC103519163</name>
    <name evidence="2" type="ORF">TNIN_344351</name>
</gene>
<reference evidence="2" key="1">
    <citation type="submission" date="2020-08" db="EMBL/GenBank/DDBJ databases">
        <title>Multicomponent nature underlies the extraordinary mechanical properties of spider dragline silk.</title>
        <authorList>
            <person name="Kono N."/>
            <person name="Nakamura H."/>
            <person name="Mori M."/>
            <person name="Yoshida Y."/>
            <person name="Ohtoshi R."/>
            <person name="Malay A.D."/>
            <person name="Moran D.A.P."/>
            <person name="Tomita M."/>
            <person name="Numata K."/>
            <person name="Arakawa K."/>
        </authorList>
    </citation>
    <scope>NUCLEOTIDE SEQUENCE</scope>
</reference>
<evidence type="ECO:0000313" key="2">
    <source>
        <dbReference type="EMBL" id="GFY64080.1"/>
    </source>
</evidence>
<dbReference type="Proteomes" id="UP000886998">
    <property type="component" value="Unassembled WGS sequence"/>
</dbReference>
<dbReference type="EMBL" id="BMAV01015067">
    <property type="protein sequence ID" value="GFY64080.1"/>
    <property type="molecule type" value="Genomic_DNA"/>
</dbReference>